<evidence type="ECO:0000313" key="3">
    <source>
        <dbReference type="Proteomes" id="UP000321750"/>
    </source>
</evidence>
<dbReference type="PANTHER" id="PTHR47515">
    <property type="entry name" value="LOW CALCIUM RESPONSE LOCUS PROTEIN T"/>
    <property type="match status" value="1"/>
</dbReference>
<dbReference type="InterPro" id="IPR001584">
    <property type="entry name" value="Integrase_cat-core"/>
</dbReference>
<name>A0A512JSG8_9HYPH</name>
<keyword evidence="3" id="KW-1185">Reference proteome</keyword>
<dbReference type="InterPro" id="IPR036397">
    <property type="entry name" value="RNaseH_sf"/>
</dbReference>
<comment type="caution">
    <text evidence="2">The sequence shown here is derived from an EMBL/GenBank/DDBJ whole genome shotgun (WGS) entry which is preliminary data.</text>
</comment>
<dbReference type="AlphaFoldDB" id="A0A512JSG8"/>
<dbReference type="GO" id="GO:0015074">
    <property type="term" value="P:DNA integration"/>
    <property type="evidence" value="ECO:0007669"/>
    <property type="project" value="InterPro"/>
</dbReference>
<sequence>MGKDRVQRIWRREGLEVPQKHRPRSRLWLNDGSCVRLRPLHRNHVWSFDVVQGQTQDGRSLRILTLIDEHSRASLALKVARRINSLGVIEALADAMCLHGIPENIRCDNGPEMIATALRKWVAKTGSQIQYIAPGSPWENGYCESFNGKLKEECLRQEIFYSLKEAQIGIGIWQNTYNRVRPHSSLGDWPPAPVTVPDLAFRRPMAATRQ</sequence>
<dbReference type="SUPFAM" id="SSF53098">
    <property type="entry name" value="Ribonuclease H-like"/>
    <property type="match status" value="1"/>
</dbReference>
<gene>
    <name evidence="2" type="ORF">MGN01_46780</name>
</gene>
<protein>
    <recommendedName>
        <fullName evidence="1">Integrase catalytic domain-containing protein</fullName>
    </recommendedName>
</protein>
<dbReference type="PANTHER" id="PTHR47515:SF1">
    <property type="entry name" value="BLR2054 PROTEIN"/>
    <property type="match status" value="1"/>
</dbReference>
<reference evidence="2 3" key="1">
    <citation type="submission" date="2019-07" db="EMBL/GenBank/DDBJ databases">
        <title>Whole genome shotgun sequence of Methylobacterium gnaphalii NBRC 107716.</title>
        <authorList>
            <person name="Hosoyama A."/>
            <person name="Uohara A."/>
            <person name="Ohji S."/>
            <person name="Ichikawa N."/>
        </authorList>
    </citation>
    <scope>NUCLEOTIDE SEQUENCE [LARGE SCALE GENOMIC DNA]</scope>
    <source>
        <strain evidence="2 3">NBRC 107716</strain>
    </source>
</reference>
<organism evidence="2 3">
    <name type="scientific">Methylobacterium gnaphalii</name>
    <dbReference type="NCBI Taxonomy" id="1010610"/>
    <lineage>
        <taxon>Bacteria</taxon>
        <taxon>Pseudomonadati</taxon>
        <taxon>Pseudomonadota</taxon>
        <taxon>Alphaproteobacteria</taxon>
        <taxon>Hyphomicrobiales</taxon>
        <taxon>Methylobacteriaceae</taxon>
        <taxon>Methylobacterium</taxon>
    </lineage>
</organism>
<dbReference type="Pfam" id="PF13683">
    <property type="entry name" value="rve_3"/>
    <property type="match status" value="1"/>
</dbReference>
<accession>A0A512JSG8</accession>
<dbReference type="InterPro" id="IPR012337">
    <property type="entry name" value="RNaseH-like_sf"/>
</dbReference>
<dbReference type="EMBL" id="BJZV01000096">
    <property type="protein sequence ID" value="GEP12833.1"/>
    <property type="molecule type" value="Genomic_DNA"/>
</dbReference>
<dbReference type="PROSITE" id="PS50994">
    <property type="entry name" value="INTEGRASE"/>
    <property type="match status" value="1"/>
</dbReference>
<dbReference type="GO" id="GO:0003676">
    <property type="term" value="F:nucleic acid binding"/>
    <property type="evidence" value="ECO:0007669"/>
    <property type="project" value="InterPro"/>
</dbReference>
<proteinExistence type="predicted"/>
<evidence type="ECO:0000259" key="1">
    <source>
        <dbReference type="PROSITE" id="PS50994"/>
    </source>
</evidence>
<evidence type="ECO:0000313" key="2">
    <source>
        <dbReference type="EMBL" id="GEP12833.1"/>
    </source>
</evidence>
<dbReference type="Proteomes" id="UP000321750">
    <property type="component" value="Unassembled WGS sequence"/>
</dbReference>
<feature type="domain" description="Integrase catalytic" evidence="1">
    <location>
        <begin position="35"/>
        <end position="198"/>
    </location>
</feature>
<dbReference type="Gene3D" id="3.30.420.10">
    <property type="entry name" value="Ribonuclease H-like superfamily/Ribonuclease H"/>
    <property type="match status" value="1"/>
</dbReference>